<name>A0A368FEU2_ANCCA</name>
<evidence type="ECO:0000259" key="2">
    <source>
        <dbReference type="PROSITE" id="PS50240"/>
    </source>
</evidence>
<dbReference type="OrthoDB" id="7754674at2759"/>
<comment type="caution">
    <text evidence="3">The sequence shown here is derived from an EMBL/GenBank/DDBJ whole genome shotgun (WGS) entry which is preliminary data.</text>
</comment>
<dbReference type="PANTHER" id="PTHR24260:SF136">
    <property type="entry name" value="GH08193P-RELATED"/>
    <property type="match status" value="1"/>
</dbReference>
<organism evidence="3 4">
    <name type="scientific">Ancylostoma caninum</name>
    <name type="common">Dog hookworm</name>
    <dbReference type="NCBI Taxonomy" id="29170"/>
    <lineage>
        <taxon>Eukaryota</taxon>
        <taxon>Metazoa</taxon>
        <taxon>Ecdysozoa</taxon>
        <taxon>Nematoda</taxon>
        <taxon>Chromadorea</taxon>
        <taxon>Rhabditida</taxon>
        <taxon>Rhabditina</taxon>
        <taxon>Rhabditomorpha</taxon>
        <taxon>Strongyloidea</taxon>
        <taxon>Ancylostomatidae</taxon>
        <taxon>Ancylostomatinae</taxon>
        <taxon>Ancylostoma</taxon>
    </lineage>
</organism>
<feature type="region of interest" description="Disordered" evidence="1">
    <location>
        <begin position="284"/>
        <end position="323"/>
    </location>
</feature>
<dbReference type="Pfam" id="PF00089">
    <property type="entry name" value="Trypsin"/>
    <property type="match status" value="2"/>
</dbReference>
<evidence type="ECO:0000256" key="1">
    <source>
        <dbReference type="SAM" id="MobiDB-lite"/>
    </source>
</evidence>
<dbReference type="InterPro" id="IPR043504">
    <property type="entry name" value="Peptidase_S1_PA_chymotrypsin"/>
</dbReference>
<dbReference type="GO" id="GO:0004252">
    <property type="term" value="F:serine-type endopeptidase activity"/>
    <property type="evidence" value="ECO:0007669"/>
    <property type="project" value="InterPro"/>
</dbReference>
<dbReference type="PRINTS" id="PR00722">
    <property type="entry name" value="CHYMOTRYPSIN"/>
</dbReference>
<accession>A0A368FEU2</accession>
<proteinExistence type="predicted"/>
<dbReference type="GO" id="GO:0006508">
    <property type="term" value="P:proteolysis"/>
    <property type="evidence" value="ECO:0007669"/>
    <property type="project" value="InterPro"/>
</dbReference>
<dbReference type="PANTHER" id="PTHR24260">
    <property type="match status" value="1"/>
</dbReference>
<gene>
    <name evidence="3" type="ORF">ANCCAN_24698</name>
</gene>
<dbReference type="STRING" id="29170.A0A368FEU2"/>
<evidence type="ECO:0000313" key="4">
    <source>
        <dbReference type="Proteomes" id="UP000252519"/>
    </source>
</evidence>
<feature type="domain" description="Peptidase S1" evidence="2">
    <location>
        <begin position="48"/>
        <end position="323"/>
    </location>
</feature>
<dbReference type="InterPro" id="IPR018114">
    <property type="entry name" value="TRYPSIN_HIS"/>
</dbReference>
<dbReference type="InterPro" id="IPR001314">
    <property type="entry name" value="Peptidase_S1A"/>
</dbReference>
<sequence length="323" mass="35044">MLWLLALPVVLSTRISWEENKVVKENCGARFIGEPLPPVPDGTPKFLVMGGKPAAINEFPFAVALAMREKRFPGRFSNCTGVQISPRHIMTAAHCVVNYDQYQLGWRCSIRSSESVPMSKVEPELIMAHVGTTCPPSGSCYPRGTQYKASAVFVHPHFDICAPTNDIAIIELTTDIAKTDGIPVCMPEPNATIAETLESAGFGFNPFFYTNPWHSGLSLVELMKSGEYGGKIETTTKEKSLCRGDSGGPLFQSNEEGRATVVGIASTVEPYCVELASGVCPDGLRSRATSLPPRQVSESNIPRMDSDENIEDGRSGIAESWAL</sequence>
<evidence type="ECO:0000313" key="3">
    <source>
        <dbReference type="EMBL" id="RCN29539.1"/>
    </source>
</evidence>
<keyword evidence="4" id="KW-1185">Reference proteome</keyword>
<dbReference type="EMBL" id="JOJR01001894">
    <property type="protein sequence ID" value="RCN29539.1"/>
    <property type="molecule type" value="Genomic_DNA"/>
</dbReference>
<dbReference type="PROSITE" id="PS50240">
    <property type="entry name" value="TRYPSIN_DOM"/>
    <property type="match status" value="1"/>
</dbReference>
<dbReference type="Proteomes" id="UP000252519">
    <property type="component" value="Unassembled WGS sequence"/>
</dbReference>
<dbReference type="SMART" id="SM00020">
    <property type="entry name" value="Tryp_SPc"/>
    <property type="match status" value="1"/>
</dbReference>
<dbReference type="Gene3D" id="2.40.10.10">
    <property type="entry name" value="Trypsin-like serine proteases"/>
    <property type="match status" value="2"/>
</dbReference>
<dbReference type="AlphaFoldDB" id="A0A368FEU2"/>
<dbReference type="InterPro" id="IPR009003">
    <property type="entry name" value="Peptidase_S1_PA"/>
</dbReference>
<dbReference type="SUPFAM" id="SSF50494">
    <property type="entry name" value="Trypsin-like serine proteases"/>
    <property type="match status" value="1"/>
</dbReference>
<dbReference type="InterPro" id="IPR001254">
    <property type="entry name" value="Trypsin_dom"/>
</dbReference>
<reference evidence="3 4" key="1">
    <citation type="submission" date="2014-10" db="EMBL/GenBank/DDBJ databases">
        <title>Draft genome of the hookworm Ancylostoma caninum.</title>
        <authorList>
            <person name="Mitreva M."/>
        </authorList>
    </citation>
    <scope>NUCLEOTIDE SEQUENCE [LARGE SCALE GENOMIC DNA]</scope>
    <source>
        <strain evidence="3 4">Baltimore</strain>
    </source>
</reference>
<dbReference type="PROSITE" id="PS00134">
    <property type="entry name" value="TRYPSIN_HIS"/>
    <property type="match status" value="1"/>
</dbReference>
<protein>
    <submittedName>
        <fullName evidence="3">Trypsin</fullName>
    </submittedName>
</protein>
<dbReference type="InterPro" id="IPR051333">
    <property type="entry name" value="CLIP_Serine_Protease"/>
</dbReference>